<dbReference type="Gene3D" id="3.40.225.10">
    <property type="entry name" value="Class II aldolase/adducin N-terminal domain"/>
    <property type="match status" value="1"/>
</dbReference>
<evidence type="ECO:0000313" key="8">
    <source>
        <dbReference type="EMBL" id="MDQ0189797.1"/>
    </source>
</evidence>
<evidence type="ECO:0000256" key="5">
    <source>
        <dbReference type="ARBA" id="ARBA00023239"/>
    </source>
</evidence>
<comment type="caution">
    <text evidence="8">The sequence shown here is derived from an EMBL/GenBank/DDBJ whole genome shotgun (WGS) entry which is preliminary data.</text>
</comment>
<keyword evidence="2 6" id="KW-0479">Metal-binding</keyword>
<dbReference type="InterPro" id="IPR017714">
    <property type="entry name" value="MethylthioRu-1-P_deHdtase_MtnB"/>
</dbReference>
<evidence type="ECO:0000256" key="2">
    <source>
        <dbReference type="ARBA" id="ARBA00022723"/>
    </source>
</evidence>
<dbReference type="GO" id="GO:0046570">
    <property type="term" value="F:methylthioribulose 1-phosphate dehydratase activity"/>
    <property type="evidence" value="ECO:0007669"/>
    <property type="project" value="UniProtKB-EC"/>
</dbReference>
<keyword evidence="9" id="KW-1185">Reference proteome</keyword>
<keyword evidence="5 6" id="KW-0456">Lyase</keyword>
<dbReference type="Proteomes" id="UP001232973">
    <property type="component" value="Unassembled WGS sequence"/>
</dbReference>
<evidence type="ECO:0000256" key="3">
    <source>
        <dbReference type="ARBA" id="ARBA00022833"/>
    </source>
</evidence>
<dbReference type="PANTHER" id="PTHR10640">
    <property type="entry name" value="METHYLTHIORIBULOSE-1-PHOSPHATE DEHYDRATASE"/>
    <property type="match status" value="1"/>
</dbReference>
<dbReference type="EMBL" id="JAUSTP010000011">
    <property type="protein sequence ID" value="MDQ0189797.1"/>
    <property type="molecule type" value="Genomic_DNA"/>
</dbReference>
<evidence type="ECO:0000256" key="6">
    <source>
        <dbReference type="HAMAP-Rule" id="MF_01677"/>
    </source>
</evidence>
<evidence type="ECO:0000313" key="9">
    <source>
        <dbReference type="Proteomes" id="UP001232973"/>
    </source>
</evidence>
<dbReference type="SUPFAM" id="SSF53639">
    <property type="entry name" value="AraD/HMP-PK domain-like"/>
    <property type="match status" value="1"/>
</dbReference>
<dbReference type="PANTHER" id="PTHR10640:SF7">
    <property type="entry name" value="METHYLTHIORIBULOSE-1-PHOSPHATE DEHYDRATASE"/>
    <property type="match status" value="1"/>
</dbReference>
<reference evidence="8 9" key="1">
    <citation type="submission" date="2023-07" db="EMBL/GenBank/DDBJ databases">
        <title>Genomic Encyclopedia of Type Strains, Phase IV (KMG-IV): sequencing the most valuable type-strain genomes for metagenomic binning, comparative biology and taxonomic classification.</title>
        <authorList>
            <person name="Goeker M."/>
        </authorList>
    </citation>
    <scope>NUCLEOTIDE SEQUENCE [LARGE SCALE GENOMIC DNA]</scope>
    <source>
        <strain evidence="8 9">DSM 4006</strain>
    </source>
</reference>
<evidence type="ECO:0000256" key="4">
    <source>
        <dbReference type="ARBA" id="ARBA00023167"/>
    </source>
</evidence>
<comment type="catalytic activity">
    <reaction evidence="6">
        <text>5-(methylsulfanyl)-D-ribulose 1-phosphate = 5-methylsulfanyl-2,3-dioxopentyl phosphate + H2O</text>
        <dbReference type="Rhea" id="RHEA:15549"/>
        <dbReference type="ChEBI" id="CHEBI:15377"/>
        <dbReference type="ChEBI" id="CHEBI:58548"/>
        <dbReference type="ChEBI" id="CHEBI:58828"/>
        <dbReference type="EC" id="4.2.1.109"/>
    </reaction>
</comment>
<comment type="similarity">
    <text evidence="6">Belongs to the aldolase class II family. MtnB subfamily.</text>
</comment>
<dbReference type="SMART" id="SM01007">
    <property type="entry name" value="Aldolase_II"/>
    <property type="match status" value="1"/>
</dbReference>
<keyword evidence="3 6" id="KW-0862">Zinc</keyword>
<accession>A0ABT9XHX6</accession>
<protein>
    <recommendedName>
        <fullName evidence="6">Methylthioribulose-1-phosphate dehydratase</fullName>
        <shortName evidence="6">MTRu-1-P dehydratase</shortName>
        <ecNumber evidence="6">4.2.1.109</ecNumber>
    </recommendedName>
</protein>
<sequence length="218" mass="23630">MNPLPSLQEATAALRALGDDLGRRGWLPATSGNLSVRLADEPLCFAITRSGADKQNLADADVLQVDASGRVLTETAYRPSAETIVHIHLYETFGAATCGCILHVHTVFNNLASQLHFGAGHVLLADHELLKALGHWNEGARIAVPIVENFADLAHLGEAVRAAARPECPGVLVRNHGIYAWGADAFAAKRHLEAFEFLFEYDIRFRQAQAAFGPDAMR</sequence>
<feature type="binding site" evidence="6">
    <location>
        <position position="105"/>
    </location>
    <ligand>
        <name>Zn(2+)</name>
        <dbReference type="ChEBI" id="CHEBI:29105"/>
    </ligand>
</feature>
<comment type="pathway">
    <text evidence="6">Amino-acid biosynthesis; L-methionine biosynthesis via salvage pathway; L-methionine from S-methyl-5-thio-alpha-D-ribose 1-phosphate: step 2/6.</text>
</comment>
<comment type="cofactor">
    <cofactor evidence="6">
        <name>Zn(2+)</name>
        <dbReference type="ChEBI" id="CHEBI:29105"/>
    </cofactor>
    <text evidence="6">Binds 1 zinc ion per subunit.</text>
</comment>
<dbReference type="Pfam" id="PF00596">
    <property type="entry name" value="Aldolase_II"/>
    <property type="match status" value="1"/>
</dbReference>
<evidence type="ECO:0000256" key="1">
    <source>
        <dbReference type="ARBA" id="ARBA00022605"/>
    </source>
</evidence>
<proteinExistence type="inferred from homology"/>
<dbReference type="InterPro" id="IPR001303">
    <property type="entry name" value="Aldolase_II/adducin_N"/>
</dbReference>
<dbReference type="RefSeq" id="WP_274457314.1">
    <property type="nucleotide sequence ID" value="NZ_CP067097.1"/>
</dbReference>
<evidence type="ECO:0000259" key="7">
    <source>
        <dbReference type="SMART" id="SM01007"/>
    </source>
</evidence>
<dbReference type="EC" id="4.2.1.109" evidence="6"/>
<dbReference type="HAMAP" id="MF_01677">
    <property type="entry name" value="Salvage_MtnB"/>
    <property type="match status" value="1"/>
</dbReference>
<comment type="function">
    <text evidence="6">Catalyzes the dehydration of methylthioribulose-1-phosphate (MTRu-1-P) into 2,3-diketo-5-methylthiopentyl-1-phosphate (DK-MTP-1-P).</text>
</comment>
<keyword evidence="4 6" id="KW-0486">Methionine biosynthesis</keyword>
<dbReference type="InterPro" id="IPR036409">
    <property type="entry name" value="Aldolase_II/adducin_N_sf"/>
</dbReference>
<gene>
    <name evidence="6" type="primary">mtnB</name>
    <name evidence="8" type="ORF">J2S03_001644</name>
</gene>
<feature type="binding site" evidence="6">
    <location>
        <position position="103"/>
    </location>
    <ligand>
        <name>Zn(2+)</name>
        <dbReference type="ChEBI" id="CHEBI:29105"/>
    </ligand>
</feature>
<feature type="domain" description="Class II aldolase/adducin N-terminal" evidence="7">
    <location>
        <begin position="12"/>
        <end position="203"/>
    </location>
</feature>
<name>A0ABT9XHX6_9BACL</name>
<dbReference type="NCBIfam" id="TIGR03328">
    <property type="entry name" value="salvage_mtnB"/>
    <property type="match status" value="1"/>
</dbReference>
<keyword evidence="1 6" id="KW-0028">Amino-acid biosynthesis</keyword>
<organism evidence="8 9">
    <name type="scientific">Alicyclobacillus cycloheptanicus</name>
    <dbReference type="NCBI Taxonomy" id="1457"/>
    <lineage>
        <taxon>Bacteria</taxon>
        <taxon>Bacillati</taxon>
        <taxon>Bacillota</taxon>
        <taxon>Bacilli</taxon>
        <taxon>Bacillales</taxon>
        <taxon>Alicyclobacillaceae</taxon>
        <taxon>Alicyclobacillus</taxon>
    </lineage>
</organism>